<dbReference type="InterPro" id="IPR001005">
    <property type="entry name" value="SANT/Myb"/>
</dbReference>
<dbReference type="SUPFAM" id="SSF46689">
    <property type="entry name" value="Homeodomain-like"/>
    <property type="match status" value="1"/>
</dbReference>
<evidence type="ECO:0000256" key="7">
    <source>
        <dbReference type="SAM" id="MobiDB-lite"/>
    </source>
</evidence>
<organism evidence="10 11">
    <name type="scientific">Ziziphus jujuba var. spinosa</name>
    <dbReference type="NCBI Taxonomy" id="714518"/>
    <lineage>
        <taxon>Eukaryota</taxon>
        <taxon>Viridiplantae</taxon>
        <taxon>Streptophyta</taxon>
        <taxon>Embryophyta</taxon>
        <taxon>Tracheophyta</taxon>
        <taxon>Spermatophyta</taxon>
        <taxon>Magnoliopsida</taxon>
        <taxon>eudicotyledons</taxon>
        <taxon>Gunneridae</taxon>
        <taxon>Pentapetalae</taxon>
        <taxon>rosids</taxon>
        <taxon>fabids</taxon>
        <taxon>Rosales</taxon>
        <taxon>Rhamnaceae</taxon>
        <taxon>Paliureae</taxon>
        <taxon>Ziziphus</taxon>
    </lineage>
</organism>
<gene>
    <name evidence="10" type="ORF">FEM48_Zijuj02G0052200</name>
</gene>
<sequence length="187" mass="21538">MDTIHVDGRSSSPSYQSIEEEDQKRWSKIARFLSGRTDNDIKNYWRMRVQKQSRLLKCDANGKQFQGTMRYVCMPRLAEQMVATFSYSSSSPGCKYSSDYTNINTRLDYERRSGSTTSADNPVVSFPAMISSTYEKEDSNLQHTPTIDIKGSNNESFESCHDEVGDFLDHVWNDFEFVDEFLQDLAI</sequence>
<dbReference type="InterPro" id="IPR009057">
    <property type="entry name" value="Homeodomain-like_sf"/>
</dbReference>
<evidence type="ECO:0000256" key="4">
    <source>
        <dbReference type="ARBA" id="ARBA00023125"/>
    </source>
</evidence>
<feature type="domain" description="Myb-like" evidence="8">
    <location>
        <begin position="18"/>
        <end position="49"/>
    </location>
</feature>
<dbReference type="PROSITE" id="PS51294">
    <property type="entry name" value="HTH_MYB"/>
    <property type="match status" value="1"/>
</dbReference>
<dbReference type="GO" id="GO:0043565">
    <property type="term" value="F:sequence-specific DNA binding"/>
    <property type="evidence" value="ECO:0007669"/>
    <property type="project" value="InterPro"/>
</dbReference>
<protein>
    <submittedName>
        <fullName evidence="10">Uncharacterized protein</fullName>
    </submittedName>
</protein>
<dbReference type="EMBL" id="JAEACU010000002">
    <property type="protein sequence ID" value="KAH7542238.1"/>
    <property type="molecule type" value="Genomic_DNA"/>
</dbReference>
<feature type="domain" description="HTH myb-type" evidence="9">
    <location>
        <begin position="24"/>
        <end position="53"/>
    </location>
</feature>
<keyword evidence="5" id="KW-0804">Transcription</keyword>
<keyword evidence="2" id="KW-0677">Repeat</keyword>
<keyword evidence="4" id="KW-0238">DNA-binding</keyword>
<dbReference type="PROSITE" id="PS50090">
    <property type="entry name" value="MYB_LIKE"/>
    <property type="match status" value="1"/>
</dbReference>
<name>A0A978VTU3_ZIZJJ</name>
<accession>A0A978VTU3</accession>
<evidence type="ECO:0000256" key="1">
    <source>
        <dbReference type="ARBA" id="ARBA00004123"/>
    </source>
</evidence>
<evidence type="ECO:0000256" key="3">
    <source>
        <dbReference type="ARBA" id="ARBA00023015"/>
    </source>
</evidence>
<dbReference type="PANTHER" id="PTHR45675:SF31">
    <property type="entry name" value="MYB TRANSCRIPTION FACTOR"/>
    <property type="match status" value="1"/>
</dbReference>
<dbReference type="GO" id="GO:0005634">
    <property type="term" value="C:nucleus"/>
    <property type="evidence" value="ECO:0007669"/>
    <property type="project" value="UniProtKB-SubCell"/>
</dbReference>
<evidence type="ECO:0000256" key="5">
    <source>
        <dbReference type="ARBA" id="ARBA00023163"/>
    </source>
</evidence>
<evidence type="ECO:0000256" key="6">
    <source>
        <dbReference type="ARBA" id="ARBA00023242"/>
    </source>
</evidence>
<dbReference type="Pfam" id="PF00249">
    <property type="entry name" value="Myb_DNA-binding"/>
    <property type="match status" value="1"/>
</dbReference>
<proteinExistence type="predicted"/>
<dbReference type="InterPro" id="IPR044676">
    <property type="entry name" value="EOBI/EOBII-like_plant"/>
</dbReference>
<dbReference type="Gene3D" id="1.10.10.60">
    <property type="entry name" value="Homeodomain-like"/>
    <property type="match status" value="1"/>
</dbReference>
<dbReference type="PANTHER" id="PTHR45675">
    <property type="entry name" value="MYB TRANSCRIPTION FACTOR-RELATED-RELATED"/>
    <property type="match status" value="1"/>
</dbReference>
<dbReference type="GO" id="GO:0003700">
    <property type="term" value="F:DNA-binding transcription factor activity"/>
    <property type="evidence" value="ECO:0007669"/>
    <property type="project" value="InterPro"/>
</dbReference>
<keyword evidence="3" id="KW-0805">Transcription regulation</keyword>
<evidence type="ECO:0000259" key="9">
    <source>
        <dbReference type="PROSITE" id="PS51294"/>
    </source>
</evidence>
<evidence type="ECO:0000313" key="10">
    <source>
        <dbReference type="EMBL" id="KAH7542238.1"/>
    </source>
</evidence>
<dbReference type="Proteomes" id="UP000813462">
    <property type="component" value="Unassembled WGS sequence"/>
</dbReference>
<feature type="region of interest" description="Disordered" evidence="7">
    <location>
        <begin position="1"/>
        <end position="20"/>
    </location>
</feature>
<dbReference type="AlphaFoldDB" id="A0A978VTU3"/>
<comment type="caution">
    <text evidence="10">The sequence shown here is derived from an EMBL/GenBank/DDBJ whole genome shotgun (WGS) entry which is preliminary data.</text>
</comment>
<reference evidence="10" key="1">
    <citation type="journal article" date="2021" name="Front. Plant Sci.">
        <title>Chromosome-Scale Genome Assembly for Chinese Sour Jujube and Insights Into Its Genome Evolution and Domestication Signature.</title>
        <authorList>
            <person name="Shen L.-Y."/>
            <person name="Luo H."/>
            <person name="Wang X.-L."/>
            <person name="Wang X.-M."/>
            <person name="Qiu X.-J."/>
            <person name="Liu H."/>
            <person name="Zhou S.-S."/>
            <person name="Jia K.-H."/>
            <person name="Nie S."/>
            <person name="Bao Y.-T."/>
            <person name="Zhang R.-G."/>
            <person name="Yun Q.-Z."/>
            <person name="Chai Y.-H."/>
            <person name="Lu J.-Y."/>
            <person name="Li Y."/>
            <person name="Zhao S.-W."/>
            <person name="Mao J.-F."/>
            <person name="Jia S.-G."/>
            <person name="Mao Y.-M."/>
        </authorList>
    </citation>
    <scope>NUCLEOTIDE SEQUENCE</scope>
    <source>
        <strain evidence="10">AT0</strain>
        <tissue evidence="10">Leaf</tissue>
    </source>
</reference>
<evidence type="ECO:0000313" key="11">
    <source>
        <dbReference type="Proteomes" id="UP000813462"/>
    </source>
</evidence>
<evidence type="ECO:0000259" key="8">
    <source>
        <dbReference type="PROSITE" id="PS50090"/>
    </source>
</evidence>
<comment type="subcellular location">
    <subcellularLocation>
        <location evidence="1">Nucleus</location>
    </subcellularLocation>
</comment>
<evidence type="ECO:0000256" key="2">
    <source>
        <dbReference type="ARBA" id="ARBA00022737"/>
    </source>
</evidence>
<dbReference type="InterPro" id="IPR017930">
    <property type="entry name" value="Myb_dom"/>
</dbReference>
<dbReference type="CDD" id="cd00167">
    <property type="entry name" value="SANT"/>
    <property type="match status" value="1"/>
</dbReference>
<keyword evidence="6" id="KW-0539">Nucleus</keyword>